<name>A0A511Z876_9BACL</name>
<dbReference type="EMBL" id="BJYL01000024">
    <property type="protein sequence ID" value="GEN83647.1"/>
    <property type="molecule type" value="Genomic_DNA"/>
</dbReference>
<organism evidence="1 2">
    <name type="scientific">Sporosarcina luteola</name>
    <dbReference type="NCBI Taxonomy" id="582850"/>
    <lineage>
        <taxon>Bacteria</taxon>
        <taxon>Bacillati</taxon>
        <taxon>Bacillota</taxon>
        <taxon>Bacilli</taxon>
        <taxon>Bacillales</taxon>
        <taxon>Caryophanaceae</taxon>
        <taxon>Sporosarcina</taxon>
    </lineage>
</organism>
<proteinExistence type="predicted"/>
<accession>A0A511Z876</accession>
<sequence>MEVKGDIKDRGKIKWTAMMLPEHLAELRDWHAEDELDPKPELNEDDMQLLQEELEIAFMKRTDAVITTWRAGKKDTYIGKIVRLDPAQQTISVDGPFGKDYILVGDIINVRTI</sequence>
<evidence type="ECO:0008006" key="3">
    <source>
        <dbReference type="Google" id="ProtNLM"/>
    </source>
</evidence>
<dbReference type="PANTHER" id="PTHR40051:SF1">
    <property type="entry name" value="YOLD-LIKE FAMILY PROTEIN"/>
    <property type="match status" value="1"/>
</dbReference>
<keyword evidence="2" id="KW-1185">Reference proteome</keyword>
<dbReference type="Pfam" id="PF08863">
    <property type="entry name" value="YolD"/>
    <property type="match status" value="1"/>
</dbReference>
<reference evidence="1 2" key="1">
    <citation type="submission" date="2019-07" db="EMBL/GenBank/DDBJ databases">
        <title>Whole genome shotgun sequence of Sporosarcina luteola NBRC 105378.</title>
        <authorList>
            <person name="Hosoyama A."/>
            <person name="Uohara A."/>
            <person name="Ohji S."/>
            <person name="Ichikawa N."/>
        </authorList>
    </citation>
    <scope>NUCLEOTIDE SEQUENCE [LARGE SCALE GENOMIC DNA]</scope>
    <source>
        <strain evidence="1 2">NBRC 105378</strain>
    </source>
</reference>
<protein>
    <recommendedName>
        <fullName evidence="3">YolD-like family protein</fullName>
    </recommendedName>
</protein>
<dbReference type="Proteomes" id="UP000321901">
    <property type="component" value="Unassembled WGS sequence"/>
</dbReference>
<dbReference type="InterPro" id="IPR014962">
    <property type="entry name" value="YolD"/>
</dbReference>
<dbReference type="AlphaFoldDB" id="A0A511Z876"/>
<comment type="caution">
    <text evidence="1">The sequence shown here is derived from an EMBL/GenBank/DDBJ whole genome shotgun (WGS) entry which is preliminary data.</text>
</comment>
<dbReference type="PANTHER" id="PTHR40051">
    <property type="entry name" value="IG HYPOTHETICAL 15966"/>
    <property type="match status" value="1"/>
</dbReference>
<evidence type="ECO:0000313" key="2">
    <source>
        <dbReference type="Proteomes" id="UP000321901"/>
    </source>
</evidence>
<gene>
    <name evidence="1" type="ORF">SLU01_19590</name>
</gene>
<evidence type="ECO:0000313" key="1">
    <source>
        <dbReference type="EMBL" id="GEN83647.1"/>
    </source>
</evidence>
<dbReference type="RefSeq" id="WP_147057753.1">
    <property type="nucleotide sequence ID" value="NZ_BJYL01000024.1"/>
</dbReference>
<dbReference type="OrthoDB" id="1644322at2"/>